<dbReference type="SUPFAM" id="SSF56235">
    <property type="entry name" value="N-terminal nucleophile aminohydrolases (Ntn hydrolases)"/>
    <property type="match status" value="1"/>
</dbReference>
<dbReference type="GO" id="GO:0010960">
    <property type="term" value="P:magnesium ion homeostasis"/>
    <property type="evidence" value="ECO:0007669"/>
    <property type="project" value="InterPro"/>
</dbReference>
<dbReference type="GO" id="GO:0030026">
    <property type="term" value="P:intracellular manganese ion homeostasis"/>
    <property type="evidence" value="ECO:0007669"/>
    <property type="project" value="TreeGrafter"/>
</dbReference>
<dbReference type="InterPro" id="IPR045095">
    <property type="entry name" value="ACDP"/>
</dbReference>
<evidence type="ECO:0000313" key="2">
    <source>
        <dbReference type="Proteomes" id="UP001279734"/>
    </source>
</evidence>
<dbReference type="EMBL" id="BSYO01000021">
    <property type="protein sequence ID" value="GMH20388.1"/>
    <property type="molecule type" value="Genomic_DNA"/>
</dbReference>
<dbReference type="GO" id="GO:0051603">
    <property type="term" value="P:proteolysis involved in protein catabolic process"/>
    <property type="evidence" value="ECO:0007669"/>
    <property type="project" value="InterPro"/>
</dbReference>
<dbReference type="AlphaFoldDB" id="A0AAD3SYC9"/>
<gene>
    <name evidence="1" type="ORF">Nepgr_022229</name>
</gene>
<accession>A0AAD3SYC9</accession>
<dbReference type="Gene3D" id="3.60.20.10">
    <property type="entry name" value="Glutamine Phosphoribosylpyrophosphate, subunit 1, domain 1"/>
    <property type="match status" value="1"/>
</dbReference>
<dbReference type="PANTHER" id="PTHR12064:SF59">
    <property type="entry name" value="CNNM TRANSMEMBRANE DOMAIN-CONTAINING PROTEIN"/>
    <property type="match status" value="1"/>
</dbReference>
<dbReference type="InterPro" id="IPR029055">
    <property type="entry name" value="Ntn_hydrolases_N"/>
</dbReference>
<dbReference type="PANTHER" id="PTHR12064">
    <property type="entry name" value="METAL TRANSPORTER CNNM"/>
    <property type="match status" value="1"/>
</dbReference>
<name>A0AAD3SYC9_NEPGR</name>
<dbReference type="Proteomes" id="UP001279734">
    <property type="component" value="Unassembled WGS sequence"/>
</dbReference>
<reference evidence="1" key="1">
    <citation type="submission" date="2023-05" db="EMBL/GenBank/DDBJ databases">
        <title>Nepenthes gracilis genome sequencing.</title>
        <authorList>
            <person name="Fukushima K."/>
        </authorList>
    </citation>
    <scope>NUCLEOTIDE SEQUENCE</scope>
    <source>
        <strain evidence="1">SING2019-196</strain>
    </source>
</reference>
<protein>
    <submittedName>
        <fullName evidence="1">Uncharacterized protein</fullName>
    </submittedName>
</protein>
<dbReference type="GO" id="GO:0005839">
    <property type="term" value="C:proteasome core complex"/>
    <property type="evidence" value="ECO:0007669"/>
    <property type="project" value="InterPro"/>
</dbReference>
<dbReference type="InterPro" id="IPR001353">
    <property type="entry name" value="Proteasome_sua/b"/>
</dbReference>
<organism evidence="1 2">
    <name type="scientific">Nepenthes gracilis</name>
    <name type="common">Slender pitcher plant</name>
    <dbReference type="NCBI Taxonomy" id="150966"/>
    <lineage>
        <taxon>Eukaryota</taxon>
        <taxon>Viridiplantae</taxon>
        <taxon>Streptophyta</taxon>
        <taxon>Embryophyta</taxon>
        <taxon>Tracheophyta</taxon>
        <taxon>Spermatophyta</taxon>
        <taxon>Magnoliopsida</taxon>
        <taxon>eudicotyledons</taxon>
        <taxon>Gunneridae</taxon>
        <taxon>Pentapetalae</taxon>
        <taxon>Caryophyllales</taxon>
        <taxon>Nepenthaceae</taxon>
        <taxon>Nepenthes</taxon>
    </lineage>
</organism>
<evidence type="ECO:0000313" key="1">
    <source>
        <dbReference type="EMBL" id="GMH20388.1"/>
    </source>
</evidence>
<proteinExistence type="predicted"/>
<dbReference type="Pfam" id="PF00227">
    <property type="entry name" value="Proteasome"/>
    <property type="match status" value="1"/>
</dbReference>
<sequence>MEQLTADEPYDSVSGAFVTYGGCVIDLVEGESPSFSAILLVLVPSHFPTFIARQLYCDFSTYHAGDATLVGAIYSPAYDDRKLQEVATLFHLQHQHVVCYYQTWVETDVAGFLVGGTWDSRTAVNTLLNGDKMETTNNVGFACKLLISVTLILHFELKTLVELHGNEARKGGKLTHDETTIIVGALELTEKTAGDAMAPISETFAIDINAQLDRDLMNSILGNGHSRLPVYYEESMSRPFGVSLLIAGHDEHGPSLYYTDPSGTFWQCNAKAIGSGSEGADSSLQEQYNSDLSLQEAEICFSPLQREGEDYINLITAVAKSFISLQHYESALKCYLLLEENFPGRVDNGIIHLQRAHCYSALNNGVAGGINMPVRAAIVASLSKRTDGGRV</sequence>
<keyword evidence="2" id="KW-1185">Reference proteome</keyword>
<dbReference type="GO" id="GO:0005737">
    <property type="term" value="C:cytoplasm"/>
    <property type="evidence" value="ECO:0007669"/>
    <property type="project" value="TreeGrafter"/>
</dbReference>
<comment type="caution">
    <text evidence="1">The sequence shown here is derived from an EMBL/GenBank/DDBJ whole genome shotgun (WGS) entry which is preliminary data.</text>
</comment>